<dbReference type="SUPFAM" id="SSF52980">
    <property type="entry name" value="Restriction endonuclease-like"/>
    <property type="match status" value="1"/>
</dbReference>
<sequence>MAVQLTKHSFTVEEFHRMAETRILTEDSRVELVEGDLIEMTPIGSRHAACVDRLNRLFSKYVGEAAIVRVQNPISVSRHTELQPDLVLARPKPDFYAEAHPGPEAILLVVEVAETSLAVDREVKVPLYAQAGIIEVWLVALPHGHIEVYRDPTSTGYRQVRTVGSEQTLSPIMLPQIVLPIASVLS</sequence>
<proteinExistence type="predicted"/>
<dbReference type="PANTHER" id="PTHR35400:SF1">
    <property type="entry name" value="SLR1083 PROTEIN"/>
    <property type="match status" value="1"/>
</dbReference>
<evidence type="ECO:0000259" key="1">
    <source>
        <dbReference type="Pfam" id="PF05685"/>
    </source>
</evidence>
<dbReference type="InterPro" id="IPR011335">
    <property type="entry name" value="Restrct_endonuc-II-like"/>
</dbReference>
<evidence type="ECO:0000313" key="3">
    <source>
        <dbReference type="Proteomes" id="UP000334340"/>
    </source>
</evidence>
<dbReference type="Gene3D" id="3.90.1570.10">
    <property type="entry name" value="tt1808, chain A"/>
    <property type="match status" value="1"/>
</dbReference>
<dbReference type="EMBL" id="CABIKM010000037">
    <property type="protein sequence ID" value="VUZ85928.1"/>
    <property type="molecule type" value="Genomic_DNA"/>
</dbReference>
<protein>
    <recommendedName>
        <fullName evidence="1">Putative restriction endonuclease domain-containing protein</fullName>
    </recommendedName>
</protein>
<keyword evidence="3" id="KW-1185">Reference proteome</keyword>
<accession>A0A564ZN02</accession>
<dbReference type="AlphaFoldDB" id="A0A564ZN02"/>
<evidence type="ECO:0000313" key="2">
    <source>
        <dbReference type="EMBL" id="VUZ85928.1"/>
    </source>
</evidence>
<name>A0A564ZN02_9BACT</name>
<dbReference type="CDD" id="cd06260">
    <property type="entry name" value="DUF820-like"/>
    <property type="match status" value="1"/>
</dbReference>
<dbReference type="PANTHER" id="PTHR35400">
    <property type="entry name" value="SLR1083 PROTEIN"/>
    <property type="match status" value="1"/>
</dbReference>
<organism evidence="2 3">
    <name type="scientific">Candidatus Methylomirabilis lanthanidiphila</name>
    <dbReference type="NCBI Taxonomy" id="2211376"/>
    <lineage>
        <taxon>Bacteria</taxon>
        <taxon>Candidatus Methylomirabilota</taxon>
        <taxon>Candidatus Methylomirabilia</taxon>
        <taxon>Candidatus Methylomirabilales</taxon>
        <taxon>Candidatus Methylomirabilaceae</taxon>
        <taxon>Candidatus Methylomirabilis</taxon>
    </lineage>
</organism>
<dbReference type="Pfam" id="PF05685">
    <property type="entry name" value="Uma2"/>
    <property type="match status" value="1"/>
</dbReference>
<dbReference type="Proteomes" id="UP000334340">
    <property type="component" value="Unassembled WGS sequence"/>
</dbReference>
<dbReference type="InterPro" id="IPR008538">
    <property type="entry name" value="Uma2"/>
</dbReference>
<gene>
    <name evidence="2" type="ORF">MELA_02315</name>
</gene>
<reference evidence="2 3" key="1">
    <citation type="submission" date="2019-07" db="EMBL/GenBank/DDBJ databases">
        <authorList>
            <person name="Cremers G."/>
        </authorList>
    </citation>
    <scope>NUCLEOTIDE SEQUENCE [LARGE SCALE GENOMIC DNA]</scope>
</reference>
<feature type="domain" description="Putative restriction endonuclease" evidence="1">
    <location>
        <begin position="12"/>
        <end position="181"/>
    </location>
</feature>
<dbReference type="InterPro" id="IPR012296">
    <property type="entry name" value="Nuclease_put_TT1808"/>
</dbReference>